<keyword evidence="2" id="KW-1003">Cell membrane</keyword>
<dbReference type="Pfam" id="PF12704">
    <property type="entry name" value="MacB_PCD"/>
    <property type="match status" value="2"/>
</dbReference>
<evidence type="ECO:0000256" key="7">
    <source>
        <dbReference type="SAM" id="Phobius"/>
    </source>
</evidence>
<organism evidence="10 11">
    <name type="scientific">Paludibaculum fermentans</name>
    <dbReference type="NCBI Taxonomy" id="1473598"/>
    <lineage>
        <taxon>Bacteria</taxon>
        <taxon>Pseudomonadati</taxon>
        <taxon>Acidobacteriota</taxon>
        <taxon>Terriglobia</taxon>
        <taxon>Bryobacterales</taxon>
        <taxon>Bryobacteraceae</taxon>
        <taxon>Paludibaculum</taxon>
    </lineage>
</organism>
<feature type="domain" description="ABC3 transporter permease C-terminal" evidence="8">
    <location>
        <begin position="736"/>
        <end position="849"/>
    </location>
</feature>
<feature type="domain" description="MacB-like periplasmic core" evidence="9">
    <location>
        <begin position="510"/>
        <end position="657"/>
    </location>
</feature>
<evidence type="ECO:0000256" key="1">
    <source>
        <dbReference type="ARBA" id="ARBA00004651"/>
    </source>
</evidence>
<dbReference type="Proteomes" id="UP000593892">
    <property type="component" value="Chromosome"/>
</dbReference>
<evidence type="ECO:0000256" key="2">
    <source>
        <dbReference type="ARBA" id="ARBA00022475"/>
    </source>
</evidence>
<keyword evidence="11" id="KW-1185">Reference proteome</keyword>
<feature type="transmembrane region" description="Helical" evidence="7">
    <location>
        <begin position="777"/>
        <end position="800"/>
    </location>
</feature>
<dbReference type="AlphaFoldDB" id="A0A7S7SNL8"/>
<dbReference type="RefSeq" id="WP_194452698.1">
    <property type="nucleotide sequence ID" value="NZ_CP063849.1"/>
</dbReference>
<accession>A0A7S7SNL8</accession>
<dbReference type="Pfam" id="PF02687">
    <property type="entry name" value="FtsX"/>
    <property type="match status" value="2"/>
</dbReference>
<dbReference type="PANTHER" id="PTHR30572">
    <property type="entry name" value="MEMBRANE COMPONENT OF TRANSPORTER-RELATED"/>
    <property type="match status" value="1"/>
</dbReference>
<dbReference type="InterPro" id="IPR003838">
    <property type="entry name" value="ABC3_permease_C"/>
</dbReference>
<protein>
    <submittedName>
        <fullName evidence="10">ABC transporter permease</fullName>
    </submittedName>
</protein>
<dbReference type="InterPro" id="IPR017800">
    <property type="entry name" value="ADOP"/>
</dbReference>
<evidence type="ECO:0000256" key="4">
    <source>
        <dbReference type="ARBA" id="ARBA00022989"/>
    </source>
</evidence>
<evidence type="ECO:0000259" key="9">
    <source>
        <dbReference type="Pfam" id="PF12704"/>
    </source>
</evidence>
<feature type="transmembrane region" description="Helical" evidence="7">
    <location>
        <begin position="446"/>
        <end position="468"/>
    </location>
</feature>
<feature type="transmembrane region" description="Helical" evidence="7">
    <location>
        <begin position="405"/>
        <end position="426"/>
    </location>
</feature>
<dbReference type="InterPro" id="IPR050250">
    <property type="entry name" value="Macrolide_Exporter_MacB"/>
</dbReference>
<feature type="transmembrane region" description="Helical" evidence="7">
    <location>
        <begin position="81"/>
        <end position="106"/>
    </location>
</feature>
<evidence type="ECO:0000313" key="10">
    <source>
        <dbReference type="EMBL" id="QOY91043.1"/>
    </source>
</evidence>
<evidence type="ECO:0000313" key="11">
    <source>
        <dbReference type="Proteomes" id="UP000593892"/>
    </source>
</evidence>
<gene>
    <name evidence="10" type="ORF">IRI77_14185</name>
</gene>
<feature type="domain" description="MacB-like periplasmic core" evidence="9">
    <location>
        <begin position="80"/>
        <end position="299"/>
    </location>
</feature>
<dbReference type="GO" id="GO:0022857">
    <property type="term" value="F:transmembrane transporter activity"/>
    <property type="evidence" value="ECO:0007669"/>
    <property type="project" value="TreeGrafter"/>
</dbReference>
<dbReference type="NCBIfam" id="TIGR03434">
    <property type="entry name" value="ADOP"/>
    <property type="match status" value="1"/>
</dbReference>
<keyword evidence="4 7" id="KW-1133">Transmembrane helix</keyword>
<evidence type="ECO:0000256" key="6">
    <source>
        <dbReference type="ARBA" id="ARBA00038076"/>
    </source>
</evidence>
<dbReference type="KEGG" id="pfer:IRI77_14185"/>
<name>A0A7S7SNL8_PALFE</name>
<evidence type="ECO:0000256" key="5">
    <source>
        <dbReference type="ARBA" id="ARBA00023136"/>
    </source>
</evidence>
<evidence type="ECO:0000256" key="3">
    <source>
        <dbReference type="ARBA" id="ARBA00022692"/>
    </source>
</evidence>
<feature type="transmembrane region" description="Helical" evidence="7">
    <location>
        <begin position="732"/>
        <end position="757"/>
    </location>
</feature>
<evidence type="ECO:0000259" key="8">
    <source>
        <dbReference type="Pfam" id="PF02687"/>
    </source>
</evidence>
<dbReference type="GO" id="GO:0005886">
    <property type="term" value="C:plasma membrane"/>
    <property type="evidence" value="ECO:0007669"/>
    <property type="project" value="UniProtKB-SubCell"/>
</dbReference>
<dbReference type="EMBL" id="CP063849">
    <property type="protein sequence ID" value="QOY91043.1"/>
    <property type="molecule type" value="Genomic_DNA"/>
</dbReference>
<dbReference type="PANTHER" id="PTHR30572:SF4">
    <property type="entry name" value="ABC TRANSPORTER PERMEASE YTRF"/>
    <property type="match status" value="1"/>
</dbReference>
<keyword evidence="5 7" id="KW-0472">Membrane</keyword>
<sequence length="856" mass="92214">MSDIFRRIQYLLNRRRLDEELAGDMEFHREMAERGGRRNFGDTLRLREDAREAWGWMWIDRLGQDLRYAVRVLRNAPGFTLAAVLMLALGIGVNVAAFGFFNLIVLKPLPVRDPDTLLRFKRSAPERYAYALPYQEMAFVRSHTKTLSAVLALNTARLTMEGKEGPASVHFVTTNFFSELGAAPKFGRLLDEARDEAPDAPLVAVLSHGFWRGQFGSDPAVVGRTIRLNGRLLSIVGVAAEEFSGLSMDKPDLWAPLVQQPQIVTGSHLLTDLKEGAGVRTWGRMQPGVTPQGVEQELRYIIADFRQQHPAEIWEKESLASQPGGYAKSLMIGDRSGTGTEQPDKLYPLAVLIGSLVFLILAAACSNLGGLLLARGVSREREISIRTAIGAGTGRLIRQLFTESVVLGLLGSAAGLALGCLVLKLMMVWTGAPDWLDPTPDWPVTAFATGIGFVSAILFGLAPAIQVARQRHRSTFSKQLLIGAQVAASCVLLIVAGLLIRALDHALSASPGFEYEKAIAVMPGLGSHGYTPEQSRAYVDALKDRMRELPGVASVSATATPPLAGSNVMVVGVTIDGRHLDVHWNRVDPGFLETMKIPIRAGRTLTSSDTAGILISESLARKSWPNENPLGKHFLSGEDPTGAQVPYTVIGITRDARMDALEDPDSVDAYMLPGKDDLTKMAVVVRMSGSLESIVPAVSSIARSIDPRVHPRVQTLKGAFQQKMEGIERGTAAAAVLGASALLLACLGIVGLVAYAVSRKMKEIGIRMALGARPGHILSLVLMQFSRPVAAGLIVGVGGAAALSDLLRRQLFGISPLDPVAYVAATALFIATVVLAALIPARRALRVNPTTALRCD</sequence>
<dbReference type="InterPro" id="IPR025857">
    <property type="entry name" value="MacB_PCD"/>
</dbReference>
<proteinExistence type="inferred from homology"/>
<feature type="transmembrane region" description="Helical" evidence="7">
    <location>
        <begin position="480"/>
        <end position="500"/>
    </location>
</feature>
<keyword evidence="3 7" id="KW-0812">Transmembrane</keyword>
<feature type="transmembrane region" description="Helical" evidence="7">
    <location>
        <begin position="346"/>
        <end position="374"/>
    </location>
</feature>
<feature type="transmembrane region" description="Helical" evidence="7">
    <location>
        <begin position="820"/>
        <end position="839"/>
    </location>
</feature>
<feature type="domain" description="ABC3 transporter permease C-terminal" evidence="8">
    <location>
        <begin position="355"/>
        <end position="469"/>
    </location>
</feature>
<comment type="subcellular location">
    <subcellularLocation>
        <location evidence="1">Cell membrane</location>
        <topology evidence="1">Multi-pass membrane protein</topology>
    </subcellularLocation>
</comment>
<comment type="similarity">
    <text evidence="6">Belongs to the ABC-4 integral membrane protein family.</text>
</comment>
<reference evidence="10 11" key="1">
    <citation type="submission" date="2020-10" db="EMBL/GenBank/DDBJ databases">
        <title>Complete genome sequence of Paludibaculum fermentans P105T, a facultatively anaerobic acidobacterium capable of dissimilatory Fe(III) reduction.</title>
        <authorList>
            <person name="Dedysh S.N."/>
            <person name="Beletsky A.V."/>
            <person name="Kulichevskaya I.S."/>
            <person name="Mardanov A.V."/>
            <person name="Ravin N.V."/>
        </authorList>
    </citation>
    <scope>NUCLEOTIDE SEQUENCE [LARGE SCALE GENOMIC DNA]</scope>
    <source>
        <strain evidence="10 11">P105</strain>
    </source>
</reference>